<keyword evidence="11" id="KW-1185">Reference proteome</keyword>
<dbReference type="InterPro" id="IPR027417">
    <property type="entry name" value="P-loop_NTPase"/>
</dbReference>
<evidence type="ECO:0000256" key="3">
    <source>
        <dbReference type="ARBA" id="ARBA00022840"/>
    </source>
</evidence>
<dbReference type="NCBIfam" id="TIGR00229">
    <property type="entry name" value="sensory_box"/>
    <property type="match status" value="1"/>
</dbReference>
<keyword evidence="2" id="KW-0058">Aromatic hydrocarbons catabolism</keyword>
<name>A0ABS2R206_9BACI</name>
<evidence type="ECO:0000259" key="9">
    <source>
        <dbReference type="PROSITE" id="PS50112"/>
    </source>
</evidence>
<dbReference type="SUPFAM" id="SSF55785">
    <property type="entry name" value="PYP-like sensor domain (PAS domain)"/>
    <property type="match status" value="1"/>
</dbReference>
<dbReference type="InterPro" id="IPR025943">
    <property type="entry name" value="Sigma_54_int_dom_ATP-bd_2"/>
</dbReference>
<dbReference type="Pfam" id="PF18024">
    <property type="entry name" value="HTH_50"/>
    <property type="match status" value="1"/>
</dbReference>
<sequence length="685" mass="77183">MSWDWKDVLQPLSVILSPDWTVEQSIVLLKEEGFEVGFVADNEEIIGYVTPSSLLNQLVNGDDKNGLIKPENNFLFVREDTQAKRIHNCFLVIGVDHSEKPTGYILMDDLQHQMNQLQLKSFNDALNSAEMGIVTMDASFHVQFMNEKAEQILGMKRSILQGRDYRKIIRMEESFDEVFEGQKWFGIENMFNFKVITGQFSPIYENGNIIGIIHNFYLKEQLKEAVHEVDFVQEMNEDLQAFYTLANEQILVVSASGTITRAAGAFFRHFWGEEDAGALKGKRIQEFVDKGIFIPDIVSAAIEKKSRVSLTQEGKKGAVLSTAAPIYVGGKLKKVIVFSKDITSADKEMGTNEEPVHESASMVSIIYRSRQMHRLMDEVKAVAPLDSTVLIHGESGVGKEVIARKIHDLSSRSDNAFIAVNCGAIPENLIESVLFGHEKGAFTGADTRRIGLFEEAHNGTVFLDEISELPLLMQVKLLRVLEEREIAKVGSVIPVKVNVRVVAASNKNIQKMVEANQFREDLFYRLHVVPVSIPPLRKRKEDIAPLAIHFLEELNEQFGKRKKISTDALNALESYQWPGNIRELRNMIERLVVVSKEELITETDVYRVLWANDADEQSFLTVKGIMPLKKAVDEVERQLIEQAVAKFGTATEAAKALDISISTVSRRMKRFNGAGGAEVDLFFRN</sequence>
<dbReference type="InterPro" id="IPR003593">
    <property type="entry name" value="AAA+_ATPase"/>
</dbReference>
<evidence type="ECO:0000256" key="4">
    <source>
        <dbReference type="ARBA" id="ARBA00023015"/>
    </source>
</evidence>
<dbReference type="Pfam" id="PF13426">
    <property type="entry name" value="PAS_9"/>
    <property type="match status" value="1"/>
</dbReference>
<dbReference type="CDD" id="cd00009">
    <property type="entry name" value="AAA"/>
    <property type="match status" value="1"/>
</dbReference>
<dbReference type="SUPFAM" id="SSF52540">
    <property type="entry name" value="P-loop containing nucleoside triphosphate hydrolases"/>
    <property type="match status" value="1"/>
</dbReference>
<organism evidence="10 11">
    <name type="scientific">Siminovitchia thermophila</name>
    <dbReference type="NCBI Taxonomy" id="1245522"/>
    <lineage>
        <taxon>Bacteria</taxon>
        <taxon>Bacillati</taxon>
        <taxon>Bacillota</taxon>
        <taxon>Bacilli</taxon>
        <taxon>Bacillales</taxon>
        <taxon>Bacillaceae</taxon>
        <taxon>Siminovitchia</taxon>
    </lineage>
</organism>
<dbReference type="SUPFAM" id="SSF54631">
    <property type="entry name" value="CBS-domain pair"/>
    <property type="match status" value="1"/>
</dbReference>
<evidence type="ECO:0000256" key="7">
    <source>
        <dbReference type="ARBA" id="ARBA00029500"/>
    </source>
</evidence>
<dbReference type="PROSITE" id="PS50045">
    <property type="entry name" value="SIGMA54_INTERACT_4"/>
    <property type="match status" value="1"/>
</dbReference>
<accession>A0ABS2R206</accession>
<dbReference type="Proteomes" id="UP000823485">
    <property type="component" value="Unassembled WGS sequence"/>
</dbReference>
<feature type="domain" description="PAS" evidence="9">
    <location>
        <begin position="118"/>
        <end position="163"/>
    </location>
</feature>
<keyword evidence="6" id="KW-0804">Transcription</keyword>
<feature type="domain" description="Sigma-54 factor interaction" evidence="8">
    <location>
        <begin position="365"/>
        <end position="593"/>
    </location>
</feature>
<dbReference type="RefSeq" id="WP_077109788.1">
    <property type="nucleotide sequence ID" value="NZ_JAFBFH010000001.1"/>
</dbReference>
<dbReference type="Gene3D" id="3.30.450.20">
    <property type="entry name" value="PAS domain"/>
    <property type="match status" value="1"/>
</dbReference>
<proteinExistence type="predicted"/>
<dbReference type="InterPro" id="IPR002078">
    <property type="entry name" value="Sigma_54_int"/>
</dbReference>
<dbReference type="InterPro" id="IPR035965">
    <property type="entry name" value="PAS-like_dom_sf"/>
</dbReference>
<dbReference type="InterPro" id="IPR009057">
    <property type="entry name" value="Homeodomain-like_sf"/>
</dbReference>
<dbReference type="InterPro" id="IPR025944">
    <property type="entry name" value="Sigma_54_int_dom_CS"/>
</dbReference>
<dbReference type="EMBL" id="JAFBFH010000001">
    <property type="protein sequence ID" value="MBM7713169.1"/>
    <property type="molecule type" value="Genomic_DNA"/>
</dbReference>
<dbReference type="Gene3D" id="1.10.8.60">
    <property type="match status" value="1"/>
</dbReference>
<keyword evidence="4" id="KW-0805">Transcription regulation</keyword>
<protein>
    <recommendedName>
        <fullName evidence="7">HTH-type transcriptional regulatory protein TyrR</fullName>
    </recommendedName>
</protein>
<dbReference type="PROSITE" id="PS00688">
    <property type="entry name" value="SIGMA54_INTERACT_3"/>
    <property type="match status" value="1"/>
</dbReference>
<dbReference type="InterPro" id="IPR000014">
    <property type="entry name" value="PAS"/>
</dbReference>
<evidence type="ECO:0000256" key="5">
    <source>
        <dbReference type="ARBA" id="ARBA00023125"/>
    </source>
</evidence>
<dbReference type="SMART" id="SM00382">
    <property type="entry name" value="AAA"/>
    <property type="match status" value="1"/>
</dbReference>
<dbReference type="InterPro" id="IPR030828">
    <property type="entry name" value="HTH_TyrR"/>
</dbReference>
<dbReference type="PROSITE" id="PS50112">
    <property type="entry name" value="PAS"/>
    <property type="match status" value="1"/>
</dbReference>
<dbReference type="Pfam" id="PF25601">
    <property type="entry name" value="AAA_lid_14"/>
    <property type="match status" value="1"/>
</dbReference>
<evidence type="ECO:0000256" key="6">
    <source>
        <dbReference type="ARBA" id="ARBA00023163"/>
    </source>
</evidence>
<evidence type="ECO:0000259" key="8">
    <source>
        <dbReference type="PROSITE" id="PS50045"/>
    </source>
</evidence>
<dbReference type="InterPro" id="IPR046342">
    <property type="entry name" value="CBS_dom_sf"/>
</dbReference>
<dbReference type="Gene3D" id="1.10.10.60">
    <property type="entry name" value="Homeodomain-like"/>
    <property type="match status" value="1"/>
</dbReference>
<gene>
    <name evidence="10" type="ORF">JOC94_000135</name>
</gene>
<dbReference type="InterPro" id="IPR058031">
    <property type="entry name" value="AAA_lid_NorR"/>
</dbReference>
<dbReference type="InterPro" id="IPR025662">
    <property type="entry name" value="Sigma_54_int_dom_ATP-bd_1"/>
</dbReference>
<comment type="caution">
    <text evidence="10">The sequence shown here is derived from an EMBL/GenBank/DDBJ whole genome shotgun (WGS) entry which is preliminary data.</text>
</comment>
<dbReference type="Gene3D" id="3.40.50.300">
    <property type="entry name" value="P-loop containing nucleotide triphosphate hydrolases"/>
    <property type="match status" value="1"/>
</dbReference>
<dbReference type="PROSITE" id="PS00676">
    <property type="entry name" value="SIGMA54_INTERACT_2"/>
    <property type="match status" value="1"/>
</dbReference>
<evidence type="ECO:0000256" key="2">
    <source>
        <dbReference type="ARBA" id="ARBA00022797"/>
    </source>
</evidence>
<evidence type="ECO:0000256" key="1">
    <source>
        <dbReference type="ARBA" id="ARBA00022741"/>
    </source>
</evidence>
<keyword evidence="5" id="KW-0238">DNA-binding</keyword>
<keyword evidence="1" id="KW-0547">Nucleotide-binding</keyword>
<dbReference type="PROSITE" id="PS00675">
    <property type="entry name" value="SIGMA54_INTERACT_1"/>
    <property type="match status" value="1"/>
</dbReference>
<keyword evidence="3" id="KW-0067">ATP-binding</keyword>
<reference evidence="10 11" key="1">
    <citation type="submission" date="2021-01" db="EMBL/GenBank/DDBJ databases">
        <title>Genomic Encyclopedia of Type Strains, Phase IV (KMG-IV): sequencing the most valuable type-strain genomes for metagenomic binning, comparative biology and taxonomic classification.</title>
        <authorList>
            <person name="Goeker M."/>
        </authorList>
    </citation>
    <scope>NUCLEOTIDE SEQUENCE [LARGE SCALE GENOMIC DNA]</scope>
    <source>
        <strain evidence="10 11">DSM 105453</strain>
    </source>
</reference>
<evidence type="ECO:0000313" key="10">
    <source>
        <dbReference type="EMBL" id="MBM7713169.1"/>
    </source>
</evidence>
<dbReference type="Pfam" id="PF00158">
    <property type="entry name" value="Sigma54_activat"/>
    <property type="match status" value="1"/>
</dbReference>
<dbReference type="PANTHER" id="PTHR32071">
    <property type="entry name" value="TRANSCRIPTIONAL REGULATORY PROTEIN"/>
    <property type="match status" value="1"/>
</dbReference>
<dbReference type="SUPFAM" id="SSF46689">
    <property type="entry name" value="Homeodomain-like"/>
    <property type="match status" value="1"/>
</dbReference>
<evidence type="ECO:0000313" key="11">
    <source>
        <dbReference type="Proteomes" id="UP000823485"/>
    </source>
</evidence>